<organism evidence="2 3">
    <name type="scientific">Oryza meyeriana var. granulata</name>
    <dbReference type="NCBI Taxonomy" id="110450"/>
    <lineage>
        <taxon>Eukaryota</taxon>
        <taxon>Viridiplantae</taxon>
        <taxon>Streptophyta</taxon>
        <taxon>Embryophyta</taxon>
        <taxon>Tracheophyta</taxon>
        <taxon>Spermatophyta</taxon>
        <taxon>Magnoliopsida</taxon>
        <taxon>Liliopsida</taxon>
        <taxon>Poales</taxon>
        <taxon>Poaceae</taxon>
        <taxon>BOP clade</taxon>
        <taxon>Oryzoideae</taxon>
        <taxon>Oryzeae</taxon>
        <taxon>Oryzinae</taxon>
        <taxon>Oryza</taxon>
        <taxon>Oryza meyeriana</taxon>
    </lineage>
</organism>
<proteinExistence type="predicted"/>
<name>A0A6G1EEF3_9ORYZ</name>
<reference evidence="2 3" key="1">
    <citation type="submission" date="2019-11" db="EMBL/GenBank/DDBJ databases">
        <title>Whole genome sequence of Oryza granulata.</title>
        <authorList>
            <person name="Li W."/>
        </authorList>
    </citation>
    <scope>NUCLEOTIDE SEQUENCE [LARGE SCALE GENOMIC DNA]</scope>
    <source>
        <strain evidence="3">cv. Menghai</strain>
        <tissue evidence="2">Leaf</tissue>
    </source>
</reference>
<feature type="region of interest" description="Disordered" evidence="1">
    <location>
        <begin position="1"/>
        <end position="100"/>
    </location>
</feature>
<evidence type="ECO:0000313" key="2">
    <source>
        <dbReference type="EMBL" id="KAF0923465.1"/>
    </source>
</evidence>
<evidence type="ECO:0000256" key="1">
    <source>
        <dbReference type="SAM" id="MobiDB-lite"/>
    </source>
</evidence>
<feature type="region of interest" description="Disordered" evidence="1">
    <location>
        <begin position="139"/>
        <end position="179"/>
    </location>
</feature>
<dbReference type="Proteomes" id="UP000479710">
    <property type="component" value="Unassembled WGS sequence"/>
</dbReference>
<gene>
    <name evidence="2" type="ORF">E2562_006356</name>
</gene>
<feature type="compositionally biased region" description="Low complexity" evidence="1">
    <location>
        <begin position="86"/>
        <end position="95"/>
    </location>
</feature>
<feature type="compositionally biased region" description="Pro residues" evidence="1">
    <location>
        <begin position="52"/>
        <end position="78"/>
    </location>
</feature>
<feature type="compositionally biased region" description="Low complexity" evidence="1">
    <location>
        <begin position="143"/>
        <end position="167"/>
    </location>
</feature>
<dbReference type="EMBL" id="SPHZ02000003">
    <property type="protein sequence ID" value="KAF0923465.1"/>
    <property type="molecule type" value="Genomic_DNA"/>
</dbReference>
<evidence type="ECO:0000313" key="3">
    <source>
        <dbReference type="Proteomes" id="UP000479710"/>
    </source>
</evidence>
<protein>
    <submittedName>
        <fullName evidence="2">Uncharacterized protein</fullName>
    </submittedName>
</protein>
<keyword evidence="3" id="KW-1185">Reference proteome</keyword>
<accession>A0A6G1EEF3</accession>
<sequence>MEAGFGDREEAEGGEEGEEEQERGEGSGEATGRGQGQREVAPKEVPFSHPNPWTPAAPEAPRPNPLAPYLSPSPPPPPGRHRSRSRSTGATSLRSPPLPLHRRHLPLSLPAACRLAAAFPPLLLLLSLLAVLRLLPSPPSPRLPARVSSRPSTSRSMSGRWRGSGTRSRGRDPMSGPSRFGYKQIKRHISLGSISTATCLID</sequence>
<comment type="caution">
    <text evidence="2">The sequence shown here is derived from an EMBL/GenBank/DDBJ whole genome shotgun (WGS) entry which is preliminary data.</text>
</comment>
<dbReference type="AlphaFoldDB" id="A0A6G1EEF3"/>
<feature type="compositionally biased region" description="Acidic residues" evidence="1">
    <location>
        <begin position="9"/>
        <end position="22"/>
    </location>
</feature>